<dbReference type="Proteomes" id="UP000681162">
    <property type="component" value="Unassembled WGS sequence"/>
</dbReference>
<accession>A0A919XTQ0</accession>
<evidence type="ECO:0000313" key="1">
    <source>
        <dbReference type="EMBL" id="GIO38266.1"/>
    </source>
</evidence>
<reference evidence="1 2" key="1">
    <citation type="submission" date="2021-03" db="EMBL/GenBank/DDBJ databases">
        <title>Antimicrobial resistance genes in bacteria isolated from Japanese honey, and their potential for conferring macrolide and lincosamide resistance in the American foulbrood pathogen Paenibacillus larvae.</title>
        <authorList>
            <person name="Okamoto M."/>
            <person name="Kumagai M."/>
            <person name="Kanamori H."/>
            <person name="Takamatsu D."/>
        </authorList>
    </citation>
    <scope>NUCLEOTIDE SEQUENCE [LARGE SCALE GENOMIC DNA]</scope>
    <source>
        <strain evidence="1 2">J41TS12</strain>
    </source>
</reference>
<sequence>MSDLTEYAKVLRWYVPSSGVTGLRTTITLPGTDSNGFSSQIGGSNGSGFINFYLAGDAGKVTLPDGRIVTGHYECGLSQSFAEALKKDKRWHWFYTEGYIGDDGGEYALSPGTTWPIELSISNSNLLVYKVNGVVTKQFTTGPYTSLSNARLVVAACDKVYPSEQAVPTPLDNWNTLHNQVTCANIQYRNTSGNWITCTPSNSTPPTSFGTGKASDELHWPKGKTHVGTPKSYIMQISNGQLIASLKRF</sequence>
<comment type="caution">
    <text evidence="1">The sequence shown here is derived from an EMBL/GenBank/DDBJ whole genome shotgun (WGS) entry which is preliminary data.</text>
</comment>
<protein>
    <submittedName>
        <fullName evidence="1">Uncharacterized protein</fullName>
    </submittedName>
</protein>
<gene>
    <name evidence="1" type="ORF">J41TS12_31270</name>
</gene>
<proteinExistence type="predicted"/>
<dbReference type="EMBL" id="BORR01000011">
    <property type="protein sequence ID" value="GIO38266.1"/>
    <property type="molecule type" value="Genomic_DNA"/>
</dbReference>
<name>A0A919XTQ0_9BACL</name>
<dbReference type="RefSeq" id="WP_249413063.1">
    <property type="nucleotide sequence ID" value="NZ_BORR01000011.1"/>
</dbReference>
<organism evidence="1 2">
    <name type="scientific">Paenibacillus antibioticophila</name>
    <dbReference type="NCBI Taxonomy" id="1274374"/>
    <lineage>
        <taxon>Bacteria</taxon>
        <taxon>Bacillati</taxon>
        <taxon>Bacillota</taxon>
        <taxon>Bacilli</taxon>
        <taxon>Bacillales</taxon>
        <taxon>Paenibacillaceae</taxon>
        <taxon>Paenibacillus</taxon>
    </lineage>
</organism>
<dbReference type="AlphaFoldDB" id="A0A919XTQ0"/>
<keyword evidence="2" id="KW-1185">Reference proteome</keyword>
<evidence type="ECO:0000313" key="2">
    <source>
        <dbReference type="Proteomes" id="UP000681162"/>
    </source>
</evidence>